<gene>
    <name evidence="2" type="ORF">JOB18_029976</name>
</gene>
<accession>A0AAV6QHC4</accession>
<feature type="region of interest" description="Disordered" evidence="1">
    <location>
        <begin position="49"/>
        <end position="126"/>
    </location>
</feature>
<protein>
    <submittedName>
        <fullName evidence="2">Uncharacterized protein</fullName>
    </submittedName>
</protein>
<sequence>MCVCGCNIPERAVSVRAPLTALTSTCQPAEPPADSDNVPEGLQHYIVSVDTAEEGREEEEEEEEEATLDPGRTNRAEPCRTAPPPRPRDPVPAPDTHTPRGARLSSRTPRPGVTAPAGRVGNERGPAHLYSPPDFGLWAGAVSPPPLPHSHSCNSPQCRIPRWAGGRVWTGLTEPPTKEETHKAVNYVRQVETVRVSVLVFTRRVAARTCSDASSARASTHCRSLRRQRSENSSGVPSCTWSITH</sequence>
<dbReference type="Proteomes" id="UP000693946">
    <property type="component" value="Linkage Group LG5"/>
</dbReference>
<dbReference type="EMBL" id="JAGKHQ010000017">
    <property type="protein sequence ID" value="KAG7490207.1"/>
    <property type="molecule type" value="Genomic_DNA"/>
</dbReference>
<evidence type="ECO:0000313" key="2">
    <source>
        <dbReference type="EMBL" id="KAG7490207.1"/>
    </source>
</evidence>
<comment type="caution">
    <text evidence="2">The sequence shown here is derived from an EMBL/GenBank/DDBJ whole genome shotgun (WGS) entry which is preliminary data.</text>
</comment>
<proteinExistence type="predicted"/>
<feature type="compositionally biased region" description="Acidic residues" evidence="1">
    <location>
        <begin position="51"/>
        <end position="67"/>
    </location>
</feature>
<feature type="compositionally biased region" description="Pro residues" evidence="1">
    <location>
        <begin position="81"/>
        <end position="93"/>
    </location>
</feature>
<keyword evidence="3" id="KW-1185">Reference proteome</keyword>
<evidence type="ECO:0000256" key="1">
    <source>
        <dbReference type="SAM" id="MobiDB-lite"/>
    </source>
</evidence>
<dbReference type="AlphaFoldDB" id="A0AAV6QHC4"/>
<organism evidence="2 3">
    <name type="scientific">Solea senegalensis</name>
    <name type="common">Senegalese sole</name>
    <dbReference type="NCBI Taxonomy" id="28829"/>
    <lineage>
        <taxon>Eukaryota</taxon>
        <taxon>Metazoa</taxon>
        <taxon>Chordata</taxon>
        <taxon>Craniata</taxon>
        <taxon>Vertebrata</taxon>
        <taxon>Euteleostomi</taxon>
        <taxon>Actinopterygii</taxon>
        <taxon>Neopterygii</taxon>
        <taxon>Teleostei</taxon>
        <taxon>Neoteleostei</taxon>
        <taxon>Acanthomorphata</taxon>
        <taxon>Carangaria</taxon>
        <taxon>Pleuronectiformes</taxon>
        <taxon>Pleuronectoidei</taxon>
        <taxon>Soleidae</taxon>
        <taxon>Solea</taxon>
    </lineage>
</organism>
<evidence type="ECO:0000313" key="3">
    <source>
        <dbReference type="Proteomes" id="UP000693946"/>
    </source>
</evidence>
<reference evidence="2 3" key="1">
    <citation type="journal article" date="2021" name="Sci. Rep.">
        <title>Chromosome anchoring in Senegalese sole (Solea senegalensis) reveals sex-associated markers and genome rearrangements in flatfish.</title>
        <authorList>
            <person name="Guerrero-Cozar I."/>
            <person name="Gomez-Garrido J."/>
            <person name="Berbel C."/>
            <person name="Martinez-Blanch J.F."/>
            <person name="Alioto T."/>
            <person name="Claros M.G."/>
            <person name="Gagnaire P.A."/>
            <person name="Manchado M."/>
        </authorList>
    </citation>
    <scope>NUCLEOTIDE SEQUENCE [LARGE SCALE GENOMIC DNA]</scope>
    <source>
        <strain evidence="2">Sse05_10M</strain>
    </source>
</reference>
<name>A0AAV6QHC4_SOLSE</name>